<sequence length="180" mass="20268">MVSVFLAIWFDVLGLFLFIKCMKNRITIIVLLCCCVFLLGCPPVIYDSYHYVGANCIRATSWHQATIQLTDGRIIDITTGYYKSYASAPPNKGLYTKLEIPEKLLTQEEINAISITSSSLGSILNTGEPRVYEGNATYYWSQTITDSVYKLKATRKNLRSDTITINIANTTLVFTKKPTR</sequence>
<keyword evidence="3" id="KW-1185">Reference proteome</keyword>
<feature type="transmembrane region" description="Helical" evidence="1">
    <location>
        <begin position="29"/>
        <end position="46"/>
    </location>
</feature>
<reference evidence="2 3" key="1">
    <citation type="submission" date="2017-06" db="EMBL/GenBank/DDBJ databases">
        <authorList>
            <person name="Kim H.J."/>
            <person name="Triplett B.A."/>
        </authorList>
    </citation>
    <scope>NUCLEOTIDE SEQUENCE [LARGE SCALE GENOMIC DNA]</scope>
    <source>
        <strain evidence="2 3">DSM 25597</strain>
    </source>
</reference>
<gene>
    <name evidence="2" type="ORF">SAMN06265376_11022</name>
</gene>
<evidence type="ECO:0000256" key="1">
    <source>
        <dbReference type="SAM" id="Phobius"/>
    </source>
</evidence>
<name>A0A239D6W0_9FLAO</name>
<dbReference type="AlphaFoldDB" id="A0A239D6W0"/>
<accession>A0A239D6W0</accession>
<dbReference type="Proteomes" id="UP000198379">
    <property type="component" value="Unassembled WGS sequence"/>
</dbReference>
<evidence type="ECO:0000313" key="3">
    <source>
        <dbReference type="Proteomes" id="UP000198379"/>
    </source>
</evidence>
<keyword evidence="1" id="KW-1133">Transmembrane helix</keyword>
<organism evidence="2 3">
    <name type="scientific">Dokdonia pacifica</name>
    <dbReference type="NCBI Taxonomy" id="1627892"/>
    <lineage>
        <taxon>Bacteria</taxon>
        <taxon>Pseudomonadati</taxon>
        <taxon>Bacteroidota</taxon>
        <taxon>Flavobacteriia</taxon>
        <taxon>Flavobacteriales</taxon>
        <taxon>Flavobacteriaceae</taxon>
        <taxon>Dokdonia</taxon>
    </lineage>
</organism>
<dbReference type="EMBL" id="FZNY01000010">
    <property type="protein sequence ID" value="SNS28070.1"/>
    <property type="molecule type" value="Genomic_DNA"/>
</dbReference>
<keyword evidence="1" id="KW-0472">Membrane</keyword>
<keyword evidence="1" id="KW-0812">Transmembrane</keyword>
<protein>
    <submittedName>
        <fullName evidence="2">Uncharacterized protein</fullName>
    </submittedName>
</protein>
<evidence type="ECO:0000313" key="2">
    <source>
        <dbReference type="EMBL" id="SNS28070.1"/>
    </source>
</evidence>
<proteinExistence type="predicted"/>
<feature type="transmembrane region" description="Helical" evidence="1">
    <location>
        <begin position="6"/>
        <end position="22"/>
    </location>
</feature>